<feature type="non-terminal residue" evidence="1">
    <location>
        <position position="203"/>
    </location>
</feature>
<evidence type="ECO:0000313" key="1">
    <source>
        <dbReference type="EMBL" id="CAG8618413.1"/>
    </source>
</evidence>
<reference evidence="1" key="1">
    <citation type="submission" date="2021-06" db="EMBL/GenBank/DDBJ databases">
        <authorList>
            <person name="Kallberg Y."/>
            <person name="Tangrot J."/>
            <person name="Rosling A."/>
        </authorList>
    </citation>
    <scope>NUCLEOTIDE SEQUENCE</scope>
    <source>
        <strain evidence="1">MT106</strain>
    </source>
</reference>
<keyword evidence="2" id="KW-1185">Reference proteome</keyword>
<dbReference type="AlphaFoldDB" id="A0A9N9CXP7"/>
<organism evidence="1 2">
    <name type="scientific">Ambispora gerdemannii</name>
    <dbReference type="NCBI Taxonomy" id="144530"/>
    <lineage>
        <taxon>Eukaryota</taxon>
        <taxon>Fungi</taxon>
        <taxon>Fungi incertae sedis</taxon>
        <taxon>Mucoromycota</taxon>
        <taxon>Glomeromycotina</taxon>
        <taxon>Glomeromycetes</taxon>
        <taxon>Archaeosporales</taxon>
        <taxon>Ambisporaceae</taxon>
        <taxon>Ambispora</taxon>
    </lineage>
</organism>
<protein>
    <submittedName>
        <fullName evidence="1">6046_t:CDS:1</fullName>
    </submittedName>
</protein>
<evidence type="ECO:0000313" key="2">
    <source>
        <dbReference type="Proteomes" id="UP000789831"/>
    </source>
</evidence>
<comment type="caution">
    <text evidence="1">The sequence shown here is derived from an EMBL/GenBank/DDBJ whole genome shotgun (WGS) entry which is preliminary data.</text>
</comment>
<dbReference type="OrthoDB" id="2437289at2759"/>
<name>A0A9N9CXP7_9GLOM</name>
<proteinExistence type="predicted"/>
<sequence length="203" mass="23738">FEVTANEIPDDVFRAHIGELWSLYLSGFIREAYKFSDDKGALYIIEADSLNEAKANTAHLSLSINAYCTYDFIALGPYRSWEKFFQSNDEEIKQQLNIPVEKITNESELQYIWSLFTFNSNFTHEKYRNNVVKQAIQTFRYYKAGIFKELYVMQRPLIVTINVVAKDVQEADIYFQGLPFVNSGMLDWESIPLSPFDYWAKLQ</sequence>
<gene>
    <name evidence="1" type="ORF">AGERDE_LOCUS9942</name>
</gene>
<dbReference type="Proteomes" id="UP000789831">
    <property type="component" value="Unassembled WGS sequence"/>
</dbReference>
<dbReference type="EMBL" id="CAJVPL010002733">
    <property type="protein sequence ID" value="CAG8618413.1"/>
    <property type="molecule type" value="Genomic_DNA"/>
</dbReference>
<accession>A0A9N9CXP7</accession>